<evidence type="ECO:0000313" key="1">
    <source>
        <dbReference type="EMBL" id="HJC05115.1"/>
    </source>
</evidence>
<accession>A0A9D2MY72</accession>
<reference evidence="1" key="1">
    <citation type="journal article" date="2021" name="PeerJ">
        <title>Extensive microbial diversity within the chicken gut microbiome revealed by metagenomics and culture.</title>
        <authorList>
            <person name="Gilroy R."/>
            <person name="Ravi A."/>
            <person name="Getino M."/>
            <person name="Pursley I."/>
            <person name="Horton D.L."/>
            <person name="Alikhan N.F."/>
            <person name="Baker D."/>
            <person name="Gharbi K."/>
            <person name="Hall N."/>
            <person name="Watson M."/>
            <person name="Adriaenssens E.M."/>
            <person name="Foster-Nyarko E."/>
            <person name="Jarju S."/>
            <person name="Secka A."/>
            <person name="Antonio M."/>
            <person name="Oren A."/>
            <person name="Chaudhuri R.R."/>
            <person name="La Ragione R."/>
            <person name="Hildebrand F."/>
            <person name="Pallen M.J."/>
        </authorList>
    </citation>
    <scope>NUCLEOTIDE SEQUENCE</scope>
    <source>
        <strain evidence="1">CHK180-15479</strain>
    </source>
</reference>
<comment type="caution">
    <text evidence="1">The sequence shown here is derived from an EMBL/GenBank/DDBJ whole genome shotgun (WGS) entry which is preliminary data.</text>
</comment>
<reference evidence="1" key="2">
    <citation type="submission" date="2021-04" db="EMBL/GenBank/DDBJ databases">
        <authorList>
            <person name="Gilroy R."/>
        </authorList>
    </citation>
    <scope>NUCLEOTIDE SEQUENCE</scope>
    <source>
        <strain evidence="1">CHK180-15479</strain>
    </source>
</reference>
<organism evidence="1 2">
    <name type="scientific">Candidatus Enterocloster excrementipullorum</name>
    <dbReference type="NCBI Taxonomy" id="2838559"/>
    <lineage>
        <taxon>Bacteria</taxon>
        <taxon>Bacillati</taxon>
        <taxon>Bacillota</taxon>
        <taxon>Clostridia</taxon>
        <taxon>Lachnospirales</taxon>
        <taxon>Lachnospiraceae</taxon>
        <taxon>Enterocloster</taxon>
    </lineage>
</organism>
<dbReference type="EMBL" id="DWWT01000011">
    <property type="protein sequence ID" value="HJC05115.1"/>
    <property type="molecule type" value="Genomic_DNA"/>
</dbReference>
<evidence type="ECO:0000313" key="2">
    <source>
        <dbReference type="Proteomes" id="UP000823910"/>
    </source>
</evidence>
<name>A0A9D2MY72_9FIRM</name>
<gene>
    <name evidence="1" type="ORF">H9704_03015</name>
</gene>
<protein>
    <submittedName>
        <fullName evidence="1">Uncharacterized protein</fullName>
    </submittedName>
</protein>
<dbReference type="Proteomes" id="UP000823910">
    <property type="component" value="Unassembled WGS sequence"/>
</dbReference>
<dbReference type="AlphaFoldDB" id="A0A9D2MY72"/>
<sequence>MDIREAVKNKEKYGEIAEYFKAKNSFSTEDLVLLIDAIEQMSPQIYEHYRALQDIFRREIKAVLGQEGADMNAALKLAVSKGCATGTLLAEKYAQQ</sequence>
<proteinExistence type="predicted"/>